<protein>
    <recommendedName>
        <fullName evidence="4">Nucleoside diphosphate kinase</fullName>
        <ecNumber evidence="3">2.7.4.6</ecNumber>
    </recommendedName>
</protein>
<dbReference type="PANTHER" id="PTHR11349">
    <property type="entry name" value="NUCLEOSIDE DIPHOSPHATE KINASE"/>
    <property type="match status" value="1"/>
</dbReference>
<dbReference type="InterPro" id="IPR034907">
    <property type="entry name" value="NDK-like_dom"/>
</dbReference>
<dbReference type="SMART" id="SM00562">
    <property type="entry name" value="NDK"/>
    <property type="match status" value="1"/>
</dbReference>
<dbReference type="GO" id="GO:0046872">
    <property type="term" value="F:metal ion binding"/>
    <property type="evidence" value="ECO:0007669"/>
    <property type="project" value="UniProtKB-KW"/>
</dbReference>
<dbReference type="PRINTS" id="PR01243">
    <property type="entry name" value="NUCDPKINASE"/>
</dbReference>
<evidence type="ECO:0000256" key="4">
    <source>
        <dbReference type="ARBA" id="ARBA00017632"/>
    </source>
</evidence>
<dbReference type="GO" id="GO:0006183">
    <property type="term" value="P:GTP biosynthetic process"/>
    <property type="evidence" value="ECO:0007669"/>
    <property type="project" value="InterPro"/>
</dbReference>
<dbReference type="SUPFAM" id="SSF54919">
    <property type="entry name" value="Nucleoside diphosphate kinase, NDK"/>
    <property type="match status" value="1"/>
</dbReference>
<dbReference type="Gene3D" id="3.30.70.141">
    <property type="entry name" value="Nucleoside diphosphate kinase-like domain"/>
    <property type="match status" value="1"/>
</dbReference>
<dbReference type="EMBL" id="BARS01024771">
    <property type="protein sequence ID" value="GAG11660.1"/>
    <property type="molecule type" value="Genomic_DNA"/>
</dbReference>
<keyword evidence="9" id="KW-0067">ATP-binding</keyword>
<dbReference type="GO" id="GO:0005524">
    <property type="term" value="F:ATP binding"/>
    <property type="evidence" value="ECO:0007669"/>
    <property type="project" value="UniProtKB-KW"/>
</dbReference>
<keyword evidence="6" id="KW-0479">Metal-binding</keyword>
<evidence type="ECO:0000256" key="9">
    <source>
        <dbReference type="ARBA" id="ARBA00022840"/>
    </source>
</evidence>
<accession>X0V0P4</accession>
<evidence type="ECO:0000256" key="2">
    <source>
        <dbReference type="ARBA" id="ARBA00008142"/>
    </source>
</evidence>
<dbReference type="HAMAP" id="MF_00451">
    <property type="entry name" value="NDP_kinase"/>
    <property type="match status" value="1"/>
</dbReference>
<evidence type="ECO:0000256" key="10">
    <source>
        <dbReference type="ARBA" id="ARBA00022842"/>
    </source>
</evidence>
<evidence type="ECO:0000259" key="12">
    <source>
        <dbReference type="SMART" id="SM00562"/>
    </source>
</evidence>
<keyword evidence="7" id="KW-0547">Nucleotide-binding</keyword>
<evidence type="ECO:0000256" key="1">
    <source>
        <dbReference type="ARBA" id="ARBA00001946"/>
    </source>
</evidence>
<evidence type="ECO:0000256" key="7">
    <source>
        <dbReference type="ARBA" id="ARBA00022741"/>
    </source>
</evidence>
<evidence type="ECO:0000256" key="8">
    <source>
        <dbReference type="ARBA" id="ARBA00022777"/>
    </source>
</evidence>
<dbReference type="GO" id="GO:0006241">
    <property type="term" value="P:CTP biosynthetic process"/>
    <property type="evidence" value="ECO:0007669"/>
    <property type="project" value="InterPro"/>
</dbReference>
<sequence length="139" mass="15473">MERTLAIIKPDGVVRGLMGEIIGRLEREGLNVLALKMIRMTKEQAKGFYKVHAGKPFYEGVTDFMCSGPCVVMVLEGEGAINAYRKLMGATDYKQAAKGTIRHDYATDIEKNVVHGSDSPPNAAFEIAYFFNELEILKR</sequence>
<dbReference type="InterPro" id="IPR023005">
    <property type="entry name" value="Nucleoside_diP_kinase_AS"/>
</dbReference>
<reference evidence="13" key="1">
    <citation type="journal article" date="2014" name="Front. Microbiol.">
        <title>High frequency of phylogenetically diverse reductive dehalogenase-homologous genes in deep subseafloor sedimentary metagenomes.</title>
        <authorList>
            <person name="Kawai M."/>
            <person name="Futagami T."/>
            <person name="Toyoda A."/>
            <person name="Takaki Y."/>
            <person name="Nishi S."/>
            <person name="Hori S."/>
            <person name="Arai W."/>
            <person name="Tsubouchi T."/>
            <person name="Morono Y."/>
            <person name="Uchiyama I."/>
            <person name="Ito T."/>
            <person name="Fujiyama A."/>
            <person name="Inagaki F."/>
            <person name="Takami H."/>
        </authorList>
    </citation>
    <scope>NUCLEOTIDE SEQUENCE</scope>
    <source>
        <strain evidence="13">Expedition CK06-06</strain>
    </source>
</reference>
<dbReference type="InterPro" id="IPR001564">
    <property type="entry name" value="Nucleoside_diP_kinase"/>
</dbReference>
<dbReference type="CDD" id="cd04413">
    <property type="entry name" value="NDPk_I"/>
    <property type="match status" value="1"/>
</dbReference>
<evidence type="ECO:0000313" key="13">
    <source>
        <dbReference type="EMBL" id="GAG11660.1"/>
    </source>
</evidence>
<dbReference type="NCBIfam" id="NF001908">
    <property type="entry name" value="PRK00668.1"/>
    <property type="match status" value="1"/>
</dbReference>
<evidence type="ECO:0000256" key="3">
    <source>
        <dbReference type="ARBA" id="ARBA00012966"/>
    </source>
</evidence>
<dbReference type="FunFam" id="3.30.70.141:FF:000003">
    <property type="entry name" value="Nucleoside diphosphate kinase"/>
    <property type="match status" value="1"/>
</dbReference>
<dbReference type="Pfam" id="PF00334">
    <property type="entry name" value="NDK"/>
    <property type="match status" value="1"/>
</dbReference>
<dbReference type="AlphaFoldDB" id="X0V0P4"/>
<comment type="caution">
    <text evidence="13">The sequence shown here is derived from an EMBL/GenBank/DDBJ whole genome shotgun (WGS) entry which is preliminary data.</text>
</comment>
<dbReference type="PROSITE" id="PS00469">
    <property type="entry name" value="NDPK"/>
    <property type="match status" value="1"/>
</dbReference>
<dbReference type="EC" id="2.7.4.6" evidence="3"/>
<dbReference type="GO" id="GO:0004550">
    <property type="term" value="F:nucleoside diphosphate kinase activity"/>
    <property type="evidence" value="ECO:0007669"/>
    <property type="project" value="UniProtKB-EC"/>
</dbReference>
<evidence type="ECO:0000256" key="11">
    <source>
        <dbReference type="ARBA" id="ARBA00023080"/>
    </source>
</evidence>
<feature type="domain" description="Nucleoside diphosphate kinase-like" evidence="12">
    <location>
        <begin position="1"/>
        <end position="138"/>
    </location>
</feature>
<keyword evidence="5" id="KW-0808">Transferase</keyword>
<name>X0V0P4_9ZZZZ</name>
<proteinExistence type="inferred from homology"/>
<keyword evidence="10" id="KW-0460">Magnesium</keyword>
<evidence type="ECO:0000256" key="5">
    <source>
        <dbReference type="ARBA" id="ARBA00022679"/>
    </source>
</evidence>
<dbReference type="InterPro" id="IPR036850">
    <property type="entry name" value="NDK-like_dom_sf"/>
</dbReference>
<evidence type="ECO:0000256" key="6">
    <source>
        <dbReference type="ARBA" id="ARBA00022723"/>
    </source>
</evidence>
<dbReference type="GO" id="GO:0006228">
    <property type="term" value="P:UTP biosynthetic process"/>
    <property type="evidence" value="ECO:0007669"/>
    <property type="project" value="InterPro"/>
</dbReference>
<dbReference type="PROSITE" id="PS51374">
    <property type="entry name" value="NDPK_LIKE"/>
    <property type="match status" value="1"/>
</dbReference>
<comment type="similarity">
    <text evidence="2">Belongs to the NDK family.</text>
</comment>
<comment type="cofactor">
    <cofactor evidence="1">
        <name>Mg(2+)</name>
        <dbReference type="ChEBI" id="CHEBI:18420"/>
    </cofactor>
</comment>
<keyword evidence="11" id="KW-0546">Nucleotide metabolism</keyword>
<organism evidence="13">
    <name type="scientific">marine sediment metagenome</name>
    <dbReference type="NCBI Taxonomy" id="412755"/>
    <lineage>
        <taxon>unclassified sequences</taxon>
        <taxon>metagenomes</taxon>
        <taxon>ecological metagenomes</taxon>
    </lineage>
</organism>
<keyword evidence="8" id="KW-0418">Kinase</keyword>
<gene>
    <name evidence="13" type="ORF">S01H1_39268</name>
</gene>